<dbReference type="PROSITE" id="PS00866">
    <property type="entry name" value="CPSASE_1"/>
    <property type="match status" value="1"/>
</dbReference>
<dbReference type="PROSITE" id="PS00867">
    <property type="entry name" value="CPSASE_2"/>
    <property type="match status" value="1"/>
</dbReference>
<dbReference type="Pfam" id="PF02786">
    <property type="entry name" value="CPSase_L_D2"/>
    <property type="match status" value="1"/>
</dbReference>
<gene>
    <name evidence="8" type="ORF">E6K72_12385</name>
</gene>
<feature type="domain" description="ATP-grasp" evidence="6">
    <location>
        <begin position="120"/>
        <end position="314"/>
    </location>
</feature>
<evidence type="ECO:0000256" key="1">
    <source>
        <dbReference type="ARBA" id="ARBA00022598"/>
    </source>
</evidence>
<dbReference type="PROSITE" id="PS50975">
    <property type="entry name" value="ATP_GRASP"/>
    <property type="match status" value="1"/>
</dbReference>
<dbReference type="EMBL" id="VBOS01000451">
    <property type="protein sequence ID" value="TMQ49323.1"/>
    <property type="molecule type" value="Genomic_DNA"/>
</dbReference>
<dbReference type="InterPro" id="IPR005482">
    <property type="entry name" value="Biotin_COase_C"/>
</dbReference>
<sequence>MFRKVLIANRGEIACRIAATLREMGILPVAVFSEADRCALHARVMDEGYLIGPAEPRASYLNADALIGAAKRSGADAIHPGYGFLAENADFAAAVDAAGLVFIGPTPDQVRALGDKRAARALAARAKVPVVPGVEGADAAALTRAARELGYPVIVKAALGGGGKGMRMVEREQELSDAIEAAQRIAASAFGDASVYLEQRLERPRHIEVQILGDGRGGAIHLFERECSLQRRHQKVIEESPSPGASDALRERLEAAAVAIAQAVRYRGAGTAEFLVAGSEFYFLEMNTRLQVEHPVTELVTGVDLVRAQLEVAAGGDLPLAQQEVRRRGHAIEARVYAEDAGRDFLPQAGRALDVRWPRGPFVRVDRGIESGDEVPVQ</sequence>
<feature type="non-terminal residue" evidence="8">
    <location>
        <position position="378"/>
    </location>
</feature>
<feature type="domain" description="Biotin carboxylation" evidence="7">
    <location>
        <begin position="1"/>
        <end position="378"/>
    </location>
</feature>
<dbReference type="GO" id="GO:0005524">
    <property type="term" value="F:ATP binding"/>
    <property type="evidence" value="ECO:0007669"/>
    <property type="project" value="UniProtKB-UniRule"/>
</dbReference>
<dbReference type="InterPro" id="IPR011054">
    <property type="entry name" value="Rudment_hybrid_motif"/>
</dbReference>
<dbReference type="InterPro" id="IPR011761">
    <property type="entry name" value="ATP-grasp"/>
</dbReference>
<dbReference type="Proteomes" id="UP000317716">
    <property type="component" value="Unassembled WGS sequence"/>
</dbReference>
<comment type="caution">
    <text evidence="8">The sequence shown here is derived from an EMBL/GenBank/DDBJ whole genome shotgun (WGS) entry which is preliminary data.</text>
</comment>
<keyword evidence="3 5" id="KW-0067">ATP-binding</keyword>
<dbReference type="PROSITE" id="PS50979">
    <property type="entry name" value="BC"/>
    <property type="match status" value="1"/>
</dbReference>
<evidence type="ECO:0000259" key="6">
    <source>
        <dbReference type="PROSITE" id="PS50975"/>
    </source>
</evidence>
<dbReference type="InterPro" id="IPR016185">
    <property type="entry name" value="PreATP-grasp_dom_sf"/>
</dbReference>
<evidence type="ECO:0000256" key="2">
    <source>
        <dbReference type="ARBA" id="ARBA00022741"/>
    </source>
</evidence>
<dbReference type="Gene3D" id="3.30.470.20">
    <property type="entry name" value="ATP-grasp fold, B domain"/>
    <property type="match status" value="1"/>
</dbReference>
<dbReference type="AlphaFoldDB" id="A0A538SD89"/>
<dbReference type="PANTHER" id="PTHR18866">
    <property type="entry name" value="CARBOXYLASE:PYRUVATE/ACETYL-COA/PROPIONYL-COA CARBOXYLASE"/>
    <property type="match status" value="1"/>
</dbReference>
<dbReference type="InterPro" id="IPR005479">
    <property type="entry name" value="CPAse_ATP-bd"/>
</dbReference>
<evidence type="ECO:0000256" key="3">
    <source>
        <dbReference type="ARBA" id="ARBA00022840"/>
    </source>
</evidence>
<dbReference type="InterPro" id="IPR050856">
    <property type="entry name" value="Biotin_carboxylase_complex"/>
</dbReference>
<dbReference type="SUPFAM" id="SSF56059">
    <property type="entry name" value="Glutathione synthetase ATP-binding domain-like"/>
    <property type="match status" value="1"/>
</dbReference>
<dbReference type="Pfam" id="PF02785">
    <property type="entry name" value="Biotin_carb_C"/>
    <property type="match status" value="1"/>
</dbReference>
<dbReference type="PANTHER" id="PTHR18866:SF33">
    <property type="entry name" value="METHYLCROTONOYL-COA CARBOXYLASE SUBUNIT ALPHA, MITOCHONDRIAL-RELATED"/>
    <property type="match status" value="1"/>
</dbReference>
<protein>
    <submittedName>
        <fullName evidence="8">ATP-grasp domain-containing protein</fullName>
    </submittedName>
</protein>
<dbReference type="GO" id="GO:0016874">
    <property type="term" value="F:ligase activity"/>
    <property type="evidence" value="ECO:0007669"/>
    <property type="project" value="UniProtKB-KW"/>
</dbReference>
<keyword evidence="2 5" id="KW-0547">Nucleotide-binding</keyword>
<dbReference type="SUPFAM" id="SSF52440">
    <property type="entry name" value="PreATP-grasp domain"/>
    <property type="match status" value="1"/>
</dbReference>
<proteinExistence type="predicted"/>
<dbReference type="GO" id="GO:0046872">
    <property type="term" value="F:metal ion binding"/>
    <property type="evidence" value="ECO:0007669"/>
    <property type="project" value="InterPro"/>
</dbReference>
<dbReference type="Pfam" id="PF00289">
    <property type="entry name" value="Biotin_carb_N"/>
    <property type="match status" value="1"/>
</dbReference>
<dbReference type="SUPFAM" id="SSF51246">
    <property type="entry name" value="Rudiment single hybrid motif"/>
    <property type="match status" value="1"/>
</dbReference>
<dbReference type="InterPro" id="IPR011764">
    <property type="entry name" value="Biotin_carboxylation_dom"/>
</dbReference>
<evidence type="ECO:0000313" key="9">
    <source>
        <dbReference type="Proteomes" id="UP000317716"/>
    </source>
</evidence>
<reference evidence="8 9" key="1">
    <citation type="journal article" date="2019" name="Nat. Microbiol.">
        <title>Mediterranean grassland soil C-N compound turnover is dependent on rainfall and depth, and is mediated by genomically divergent microorganisms.</title>
        <authorList>
            <person name="Diamond S."/>
            <person name="Andeer P.F."/>
            <person name="Li Z."/>
            <person name="Crits-Christoph A."/>
            <person name="Burstein D."/>
            <person name="Anantharaman K."/>
            <person name="Lane K.R."/>
            <person name="Thomas B.C."/>
            <person name="Pan C."/>
            <person name="Northen T.R."/>
            <person name="Banfield J.F."/>
        </authorList>
    </citation>
    <scope>NUCLEOTIDE SEQUENCE [LARGE SCALE GENOMIC DNA]</scope>
    <source>
        <strain evidence="8">WS_2</strain>
    </source>
</reference>
<name>A0A538SD89_UNCEI</name>
<evidence type="ECO:0000259" key="7">
    <source>
        <dbReference type="PROSITE" id="PS50979"/>
    </source>
</evidence>
<evidence type="ECO:0000256" key="4">
    <source>
        <dbReference type="ARBA" id="ARBA00023267"/>
    </source>
</evidence>
<organism evidence="8 9">
    <name type="scientific">Eiseniibacteriota bacterium</name>
    <dbReference type="NCBI Taxonomy" id="2212470"/>
    <lineage>
        <taxon>Bacteria</taxon>
        <taxon>Candidatus Eiseniibacteriota</taxon>
    </lineage>
</organism>
<evidence type="ECO:0000313" key="8">
    <source>
        <dbReference type="EMBL" id="TMQ49323.1"/>
    </source>
</evidence>
<dbReference type="InterPro" id="IPR005481">
    <property type="entry name" value="BC-like_N"/>
</dbReference>
<dbReference type="FunFam" id="3.40.50.20:FF:000010">
    <property type="entry name" value="Propionyl-CoA carboxylase subunit alpha"/>
    <property type="match status" value="1"/>
</dbReference>
<keyword evidence="4" id="KW-0092">Biotin</keyword>
<accession>A0A538SD89</accession>
<keyword evidence="1" id="KW-0436">Ligase</keyword>
<evidence type="ECO:0000256" key="5">
    <source>
        <dbReference type="PROSITE-ProRule" id="PRU00409"/>
    </source>
</evidence>